<keyword evidence="2" id="KW-1185">Reference proteome</keyword>
<dbReference type="EMBL" id="JARAKH010000028">
    <property type="protein sequence ID" value="KAK8388480.1"/>
    <property type="molecule type" value="Genomic_DNA"/>
</dbReference>
<evidence type="ECO:0000313" key="2">
    <source>
        <dbReference type="Proteomes" id="UP001487740"/>
    </source>
</evidence>
<reference evidence="1 2" key="1">
    <citation type="submission" date="2023-03" db="EMBL/GenBank/DDBJ databases">
        <title>High-quality genome of Scylla paramamosain provides insights in environmental adaptation.</title>
        <authorList>
            <person name="Zhang L."/>
        </authorList>
    </citation>
    <scope>NUCLEOTIDE SEQUENCE [LARGE SCALE GENOMIC DNA]</scope>
    <source>
        <strain evidence="1">LZ_2023a</strain>
        <tissue evidence="1">Muscle</tissue>
    </source>
</reference>
<sequence>MSDHNGCLESEQGGGEKLLVVKGALQNAITRVLGGWKVSLLAACFPSLAQDNKDFIETIRVNIVEVVQKALLEDFDAIIDEDIVKALEEFSTAVKNSSGPKGTVAWRPTGDPELDMMAHDAKILRYEKQHLLESLKRAKLASSKAQEAVEEGYKKCHENQMEIQKNLSVINELLETSQAINEGHISDLCQTVFSRPSD</sequence>
<dbReference type="Proteomes" id="UP001487740">
    <property type="component" value="Unassembled WGS sequence"/>
</dbReference>
<protein>
    <submittedName>
        <fullName evidence="1">Uncharacterized protein</fullName>
    </submittedName>
</protein>
<evidence type="ECO:0000313" key="1">
    <source>
        <dbReference type="EMBL" id="KAK8388480.1"/>
    </source>
</evidence>
<name>A0AAW0TL69_SCYPA</name>
<proteinExistence type="predicted"/>
<dbReference type="EMBL" id="JARAKH010000028">
    <property type="protein sequence ID" value="KAK8388479.1"/>
    <property type="molecule type" value="Genomic_DNA"/>
</dbReference>
<organism evidence="1 2">
    <name type="scientific">Scylla paramamosain</name>
    <name type="common">Mud crab</name>
    <dbReference type="NCBI Taxonomy" id="85552"/>
    <lineage>
        <taxon>Eukaryota</taxon>
        <taxon>Metazoa</taxon>
        <taxon>Ecdysozoa</taxon>
        <taxon>Arthropoda</taxon>
        <taxon>Crustacea</taxon>
        <taxon>Multicrustacea</taxon>
        <taxon>Malacostraca</taxon>
        <taxon>Eumalacostraca</taxon>
        <taxon>Eucarida</taxon>
        <taxon>Decapoda</taxon>
        <taxon>Pleocyemata</taxon>
        <taxon>Brachyura</taxon>
        <taxon>Eubrachyura</taxon>
        <taxon>Portunoidea</taxon>
        <taxon>Portunidae</taxon>
        <taxon>Portuninae</taxon>
        <taxon>Scylla</taxon>
    </lineage>
</organism>
<dbReference type="AlphaFoldDB" id="A0AAW0TL69"/>
<gene>
    <name evidence="1" type="ORF">O3P69_020460</name>
</gene>
<accession>A0AAW0TL69</accession>
<comment type="caution">
    <text evidence="1">The sequence shown here is derived from an EMBL/GenBank/DDBJ whole genome shotgun (WGS) entry which is preliminary data.</text>
</comment>